<feature type="transmembrane region" description="Helical" evidence="1">
    <location>
        <begin position="82"/>
        <end position="103"/>
    </location>
</feature>
<feature type="transmembrane region" description="Helical" evidence="1">
    <location>
        <begin position="187"/>
        <end position="215"/>
    </location>
</feature>
<keyword evidence="1" id="KW-0812">Transmembrane</keyword>
<sequence>MERFVGWWKKENRYKLLVKAVLMGLLPLLCCVVTCAAQGKAIWDVYLPNSEWNDELFYFKQVEGIVHFGYPQGYFGFNESHALRLSFAAWSPVLVFPWILWGLLFGWNLMSPILCNVVLMTAAMVLFVCLVKPSWKQLGVLTLLFCLYTHFVRYMLSGMPEIICMSLLIIFYGLALNYLNRERIYKLVLLFVLSGVLTLMRPYMLLFMLLPVYLWVRRSGLKGLFGSLFVLAAVGGSYALIKHYLGAEYFTPLFFTDWITAFFERGFFGGLRYFFSKLYWMGTDFLRYTIQGFRSGMAAGTAFGGYLLMMAVLLWQTGADFLKQRREKKEKEPVFIIEAHLALCFVGMQFALLLMYKLTEGSKHLLTFIGVGIFVVSLMRTRFYKKAALLGAAFAFFYTYMAVEPYDYQVPYVTEERQVQIETWRQELAKQVQLEREETPSFENVAIWLLYDNTQEGTVGDTWQILYALPEGMGISCCYPEYVTENFQSLKSRYIAAIPGGEVARLCEEAGYALLYSDQDMAFYDRMQQGAYF</sequence>
<feature type="transmembrane region" description="Helical" evidence="1">
    <location>
        <begin position="109"/>
        <end position="131"/>
    </location>
</feature>
<dbReference type="Proteomes" id="UP000824265">
    <property type="component" value="Unassembled WGS sequence"/>
</dbReference>
<name>A0A9D1R730_9FIRM</name>
<protein>
    <submittedName>
        <fullName evidence="2">Uncharacterized protein</fullName>
    </submittedName>
</protein>
<feature type="transmembrane region" description="Helical" evidence="1">
    <location>
        <begin position="162"/>
        <end position="180"/>
    </location>
</feature>
<keyword evidence="1" id="KW-0472">Membrane</keyword>
<feature type="transmembrane region" description="Helical" evidence="1">
    <location>
        <begin position="295"/>
        <end position="315"/>
    </location>
</feature>
<feature type="transmembrane region" description="Helical" evidence="1">
    <location>
        <begin position="335"/>
        <end position="356"/>
    </location>
</feature>
<evidence type="ECO:0000313" key="2">
    <source>
        <dbReference type="EMBL" id="HIW82474.1"/>
    </source>
</evidence>
<feature type="transmembrane region" description="Helical" evidence="1">
    <location>
        <begin position="221"/>
        <end position="241"/>
    </location>
</feature>
<feature type="transmembrane region" description="Helical" evidence="1">
    <location>
        <begin position="16"/>
        <end position="37"/>
    </location>
</feature>
<dbReference type="EMBL" id="DXGH01000072">
    <property type="protein sequence ID" value="HIW82474.1"/>
    <property type="molecule type" value="Genomic_DNA"/>
</dbReference>
<reference evidence="2" key="2">
    <citation type="submission" date="2021-04" db="EMBL/GenBank/DDBJ databases">
        <authorList>
            <person name="Gilroy R."/>
        </authorList>
    </citation>
    <scope>NUCLEOTIDE SEQUENCE</scope>
    <source>
        <strain evidence="2">CHK195-6426</strain>
    </source>
</reference>
<proteinExistence type="predicted"/>
<comment type="caution">
    <text evidence="2">The sequence shown here is derived from an EMBL/GenBank/DDBJ whole genome shotgun (WGS) entry which is preliminary data.</text>
</comment>
<feature type="transmembrane region" description="Helical" evidence="1">
    <location>
        <begin position="362"/>
        <end position="380"/>
    </location>
</feature>
<evidence type="ECO:0000313" key="3">
    <source>
        <dbReference type="Proteomes" id="UP000824265"/>
    </source>
</evidence>
<accession>A0A9D1R730</accession>
<organism evidence="2 3">
    <name type="scientific">Candidatus Acetatifactor stercoripullorum</name>
    <dbReference type="NCBI Taxonomy" id="2838414"/>
    <lineage>
        <taxon>Bacteria</taxon>
        <taxon>Bacillati</taxon>
        <taxon>Bacillota</taxon>
        <taxon>Clostridia</taxon>
        <taxon>Lachnospirales</taxon>
        <taxon>Lachnospiraceae</taxon>
        <taxon>Acetatifactor</taxon>
    </lineage>
</organism>
<reference evidence="2" key="1">
    <citation type="journal article" date="2021" name="PeerJ">
        <title>Extensive microbial diversity within the chicken gut microbiome revealed by metagenomics and culture.</title>
        <authorList>
            <person name="Gilroy R."/>
            <person name="Ravi A."/>
            <person name="Getino M."/>
            <person name="Pursley I."/>
            <person name="Horton D.L."/>
            <person name="Alikhan N.F."/>
            <person name="Baker D."/>
            <person name="Gharbi K."/>
            <person name="Hall N."/>
            <person name="Watson M."/>
            <person name="Adriaenssens E.M."/>
            <person name="Foster-Nyarko E."/>
            <person name="Jarju S."/>
            <person name="Secka A."/>
            <person name="Antonio M."/>
            <person name="Oren A."/>
            <person name="Chaudhuri R.R."/>
            <person name="La Ragione R."/>
            <person name="Hildebrand F."/>
            <person name="Pallen M.J."/>
        </authorList>
    </citation>
    <scope>NUCLEOTIDE SEQUENCE</scope>
    <source>
        <strain evidence="2">CHK195-6426</strain>
    </source>
</reference>
<keyword evidence="1" id="KW-1133">Transmembrane helix</keyword>
<gene>
    <name evidence="2" type="ORF">H9742_13310</name>
</gene>
<feature type="transmembrane region" description="Helical" evidence="1">
    <location>
        <begin position="253"/>
        <end position="275"/>
    </location>
</feature>
<dbReference type="AlphaFoldDB" id="A0A9D1R730"/>
<evidence type="ECO:0000256" key="1">
    <source>
        <dbReference type="SAM" id="Phobius"/>
    </source>
</evidence>